<comment type="caution">
    <text evidence="3">The sequence shown here is derived from an EMBL/GenBank/DDBJ whole genome shotgun (WGS) entry which is preliminary data.</text>
</comment>
<dbReference type="AlphaFoldDB" id="A0A853BV98"/>
<evidence type="ECO:0000256" key="1">
    <source>
        <dbReference type="SAM" id="MobiDB-lite"/>
    </source>
</evidence>
<proteinExistence type="predicted"/>
<name>A0A853BV98_9ACTN</name>
<dbReference type="RefSeq" id="WP_179769574.1">
    <property type="nucleotide sequence ID" value="NZ_JACCFO010000001.1"/>
</dbReference>
<dbReference type="EMBL" id="JACCFO010000001">
    <property type="protein sequence ID" value="NYI98421.1"/>
    <property type="molecule type" value="Genomic_DNA"/>
</dbReference>
<dbReference type="Proteomes" id="UP000575985">
    <property type="component" value="Unassembled WGS sequence"/>
</dbReference>
<keyword evidence="2" id="KW-0472">Membrane</keyword>
<organism evidence="3 4">
    <name type="scientific">Streptomonospora nanhaiensis</name>
    <dbReference type="NCBI Taxonomy" id="1323731"/>
    <lineage>
        <taxon>Bacteria</taxon>
        <taxon>Bacillati</taxon>
        <taxon>Actinomycetota</taxon>
        <taxon>Actinomycetes</taxon>
        <taxon>Streptosporangiales</taxon>
        <taxon>Nocardiopsidaceae</taxon>
        <taxon>Streptomonospora</taxon>
    </lineage>
</organism>
<sequence length="186" mass="19604">MSYPEPPPGSGDPYQQYPQGDPYAQPGTPSGGYPAGDYSSGAMVPYNQQTGGYQAPYAPVPESEAILTTIGDISITQTTVITPAGRFPIKGSTWNASDMTHTTTGVSTTGVVLTVISLVIFIWACGLGLLGLLFLLMKEEKTQGSVQVTVQGNGVFHSTMVPARSPQTVMQVMQSVNYARSLAATH</sequence>
<keyword evidence="2" id="KW-0812">Transmembrane</keyword>
<gene>
    <name evidence="3" type="ORF">HNR12_004698</name>
</gene>
<evidence type="ECO:0000256" key="2">
    <source>
        <dbReference type="SAM" id="Phobius"/>
    </source>
</evidence>
<reference evidence="3 4" key="1">
    <citation type="submission" date="2020-07" db="EMBL/GenBank/DDBJ databases">
        <title>Sequencing the genomes of 1000 actinobacteria strains.</title>
        <authorList>
            <person name="Klenk H.-P."/>
        </authorList>
    </citation>
    <scope>NUCLEOTIDE SEQUENCE [LARGE SCALE GENOMIC DNA]</scope>
    <source>
        <strain evidence="3 4">DSM 45927</strain>
    </source>
</reference>
<keyword evidence="4" id="KW-1185">Reference proteome</keyword>
<feature type="transmembrane region" description="Helical" evidence="2">
    <location>
        <begin position="111"/>
        <end position="136"/>
    </location>
</feature>
<feature type="compositionally biased region" description="Pro residues" evidence="1">
    <location>
        <begin position="1"/>
        <end position="10"/>
    </location>
</feature>
<keyword evidence="2" id="KW-1133">Transmembrane helix</keyword>
<evidence type="ECO:0000313" key="4">
    <source>
        <dbReference type="Proteomes" id="UP000575985"/>
    </source>
</evidence>
<accession>A0A853BV98</accession>
<protein>
    <submittedName>
        <fullName evidence="3">Uncharacterized protein</fullName>
    </submittedName>
</protein>
<evidence type="ECO:0000313" key="3">
    <source>
        <dbReference type="EMBL" id="NYI98421.1"/>
    </source>
</evidence>
<feature type="region of interest" description="Disordered" evidence="1">
    <location>
        <begin position="1"/>
        <end position="35"/>
    </location>
</feature>